<accession>A0ABQ9WH22</accession>
<dbReference type="SUPFAM" id="SSF53850">
    <property type="entry name" value="Periplasmic binding protein-like II"/>
    <property type="match status" value="1"/>
</dbReference>
<sequence>MMGENDPEKLDAFIMDKALLDYEVSIDADCKLLTVGKPFAIEGDNSILSKDSGKMACLPLLDPSARCHAINSLLDRKKESVEINEYMSPVYALELADNKAQTRRKGNGYIGYGIGLPPNSPLTSNISELISQYKSHGVMDVLHDKWYKVVPCGKRSFAVTEVWKDC</sequence>
<gene>
    <name evidence="1" type="ORF">P7K49_001469</name>
</gene>
<dbReference type="EMBL" id="JASSZA010000001">
    <property type="protein sequence ID" value="KAK2120083.1"/>
    <property type="molecule type" value="Genomic_DNA"/>
</dbReference>
<reference evidence="1 2" key="1">
    <citation type="submission" date="2023-05" db="EMBL/GenBank/DDBJ databases">
        <title>B98-5 Cell Line De Novo Hybrid Assembly: An Optical Mapping Approach.</title>
        <authorList>
            <person name="Kananen K."/>
            <person name="Auerbach J.A."/>
            <person name="Kautto E."/>
            <person name="Blachly J.S."/>
        </authorList>
    </citation>
    <scope>NUCLEOTIDE SEQUENCE [LARGE SCALE GENOMIC DNA]</scope>
    <source>
        <strain evidence="1">B95-8</strain>
        <tissue evidence="1">Cell line</tissue>
    </source>
</reference>
<name>A0ABQ9WH22_SAGOE</name>
<evidence type="ECO:0000313" key="1">
    <source>
        <dbReference type="EMBL" id="KAK2120083.1"/>
    </source>
</evidence>
<dbReference type="Gene3D" id="3.40.190.10">
    <property type="entry name" value="Periplasmic binding protein-like II"/>
    <property type="match status" value="2"/>
</dbReference>
<proteinExistence type="predicted"/>
<protein>
    <submittedName>
        <fullName evidence="1">Uncharacterized protein</fullName>
    </submittedName>
</protein>
<comment type="caution">
    <text evidence="1">The sequence shown here is derived from an EMBL/GenBank/DDBJ whole genome shotgun (WGS) entry which is preliminary data.</text>
</comment>
<keyword evidence="2" id="KW-1185">Reference proteome</keyword>
<organism evidence="1 2">
    <name type="scientific">Saguinus oedipus</name>
    <name type="common">Cotton-top tamarin</name>
    <name type="synonym">Oedipomidas oedipus</name>
    <dbReference type="NCBI Taxonomy" id="9490"/>
    <lineage>
        <taxon>Eukaryota</taxon>
        <taxon>Metazoa</taxon>
        <taxon>Chordata</taxon>
        <taxon>Craniata</taxon>
        <taxon>Vertebrata</taxon>
        <taxon>Euteleostomi</taxon>
        <taxon>Mammalia</taxon>
        <taxon>Eutheria</taxon>
        <taxon>Euarchontoglires</taxon>
        <taxon>Primates</taxon>
        <taxon>Haplorrhini</taxon>
        <taxon>Platyrrhini</taxon>
        <taxon>Cebidae</taxon>
        <taxon>Callitrichinae</taxon>
        <taxon>Saguinus</taxon>
    </lineage>
</organism>
<dbReference type="Proteomes" id="UP001266305">
    <property type="component" value="Unassembled WGS sequence"/>
</dbReference>
<evidence type="ECO:0000313" key="2">
    <source>
        <dbReference type="Proteomes" id="UP001266305"/>
    </source>
</evidence>